<evidence type="ECO:0000313" key="6">
    <source>
        <dbReference type="EMBL" id="RHY50654.1"/>
    </source>
</evidence>
<dbReference type="Proteomes" id="UP000283543">
    <property type="component" value="Unassembled WGS sequence"/>
</dbReference>
<evidence type="ECO:0000313" key="8">
    <source>
        <dbReference type="Proteomes" id="UP000265427"/>
    </source>
</evidence>
<dbReference type="Proteomes" id="UP000266239">
    <property type="component" value="Unassembled WGS sequence"/>
</dbReference>
<dbReference type="GO" id="GO:0005524">
    <property type="term" value="F:ATP binding"/>
    <property type="evidence" value="ECO:0007669"/>
    <property type="project" value="UniProtKB-KW"/>
</dbReference>
<name>A0A397DN47_APHAT</name>
<keyword evidence="1" id="KW-0547">Nucleotide-binding</keyword>
<dbReference type="EMBL" id="QUSZ01005655">
    <property type="protein sequence ID" value="RHY08780.1"/>
    <property type="molecule type" value="Genomic_DNA"/>
</dbReference>
<accession>A0A397DN47</accession>
<evidence type="ECO:0000313" key="11">
    <source>
        <dbReference type="Proteomes" id="UP000283543"/>
    </source>
</evidence>
<evidence type="ECO:0000313" key="9">
    <source>
        <dbReference type="Proteomes" id="UP000266239"/>
    </source>
</evidence>
<dbReference type="AlphaFoldDB" id="A0A397DN47"/>
<dbReference type="EMBL" id="QUTD01004547">
    <property type="protein sequence ID" value="RHY67371.1"/>
    <property type="molecule type" value="Genomic_DNA"/>
</dbReference>
<dbReference type="EMBL" id="QUTA01004587">
    <property type="protein sequence ID" value="RHY19183.1"/>
    <property type="molecule type" value="Genomic_DNA"/>
</dbReference>
<sequence length="350" mass="38262">MDENDEVFVHHPKAREARRVLVHAIASAPPGTTAILLSGGLDTSIIAEAVGGRQFVDAITVSCGDDVGNPKHDLSYAQHIARRAKLNHHVVSIPDTLSIMDPSPSGALYLAVQTLQTFDPMELRGGVAVARALLHAQSLGITSIVTGDGADEMFAGYSFVTTLAEDKLNAWRERAAKHMQFCATKLGQALGISVYQPFVQPDVVAFALSCTKADLVAAHDGAIHGKFVLRAAFPEAFSRWRDKVPLETGAGTTPLGTLFDHHTPTDEFDQERQDILAQDGIAVRSAEHLHYYRVFRTIFHRPNGADWTTRVRRHDSDPCVQCGFQLERPDQYFCKTCGAWPARTSLPPTS</sequence>
<evidence type="ECO:0000313" key="7">
    <source>
        <dbReference type="EMBL" id="RHY67371.1"/>
    </source>
</evidence>
<organism evidence="7 10">
    <name type="scientific">Aphanomyces astaci</name>
    <name type="common">Crayfish plague agent</name>
    <dbReference type="NCBI Taxonomy" id="112090"/>
    <lineage>
        <taxon>Eukaryota</taxon>
        <taxon>Sar</taxon>
        <taxon>Stramenopiles</taxon>
        <taxon>Oomycota</taxon>
        <taxon>Saprolegniomycetes</taxon>
        <taxon>Saprolegniales</taxon>
        <taxon>Verrucalvaceae</taxon>
        <taxon>Aphanomyces</taxon>
    </lineage>
</organism>
<dbReference type="GO" id="GO:0006529">
    <property type="term" value="P:asparagine biosynthetic process"/>
    <property type="evidence" value="ECO:0007669"/>
    <property type="project" value="InterPro"/>
</dbReference>
<dbReference type="GO" id="GO:0005829">
    <property type="term" value="C:cytosol"/>
    <property type="evidence" value="ECO:0007669"/>
    <property type="project" value="TreeGrafter"/>
</dbReference>
<dbReference type="Proteomes" id="UP000265427">
    <property type="component" value="Unassembled WGS sequence"/>
</dbReference>
<dbReference type="PANTHER" id="PTHR11772">
    <property type="entry name" value="ASPARAGINE SYNTHETASE"/>
    <property type="match status" value="1"/>
</dbReference>
<protein>
    <recommendedName>
        <fullName evidence="3">Asparagine synthetase domain-containing protein</fullName>
    </recommendedName>
</protein>
<comment type="caution">
    <text evidence="7">The sequence shown here is derived from an EMBL/GenBank/DDBJ whole genome shotgun (WGS) entry which is preliminary data.</text>
</comment>
<evidence type="ECO:0000313" key="5">
    <source>
        <dbReference type="EMBL" id="RHY19183.1"/>
    </source>
</evidence>
<dbReference type="InterPro" id="IPR014729">
    <property type="entry name" value="Rossmann-like_a/b/a_fold"/>
</dbReference>
<feature type="domain" description="Asparagine synthetase" evidence="3">
    <location>
        <begin position="34"/>
        <end position="166"/>
    </location>
</feature>
<dbReference type="Gene3D" id="3.40.50.620">
    <property type="entry name" value="HUPs"/>
    <property type="match status" value="1"/>
</dbReference>
<dbReference type="InterPro" id="IPR001962">
    <property type="entry name" value="Asn_synthase"/>
</dbReference>
<proteinExistence type="predicted"/>
<gene>
    <name evidence="5" type="ORF">DYB25_002466</name>
    <name evidence="7" type="ORF">DYB30_000800</name>
    <name evidence="6" type="ORF">DYB34_002597</name>
    <name evidence="4" type="ORF">DYB36_000122</name>
</gene>
<reference evidence="8 9" key="1">
    <citation type="submission" date="2018-08" db="EMBL/GenBank/DDBJ databases">
        <title>Aphanomyces genome sequencing and annotation.</title>
        <authorList>
            <person name="Minardi D."/>
            <person name="Oidtmann B."/>
            <person name="Van Der Giezen M."/>
            <person name="Studholme D.J."/>
        </authorList>
    </citation>
    <scope>NUCLEOTIDE SEQUENCE [LARGE SCALE GENOMIC DNA]</scope>
    <source>
        <strain evidence="7 10">D2</strain>
        <strain evidence="4 8">Kv</strain>
        <strain evidence="6 11">Si</strain>
        <strain evidence="5 9">Yx</strain>
    </source>
</reference>
<dbReference type="Pfam" id="PF00733">
    <property type="entry name" value="Asn_synthase"/>
    <property type="match status" value="1"/>
</dbReference>
<dbReference type="Proteomes" id="UP000266643">
    <property type="component" value="Unassembled WGS sequence"/>
</dbReference>
<dbReference type="EMBL" id="QUTB01006308">
    <property type="protein sequence ID" value="RHY50654.1"/>
    <property type="molecule type" value="Genomic_DNA"/>
</dbReference>
<evidence type="ECO:0000313" key="4">
    <source>
        <dbReference type="EMBL" id="RHY08780.1"/>
    </source>
</evidence>
<evidence type="ECO:0000259" key="3">
    <source>
        <dbReference type="Pfam" id="PF00733"/>
    </source>
</evidence>
<evidence type="ECO:0000313" key="10">
    <source>
        <dbReference type="Proteomes" id="UP000266643"/>
    </source>
</evidence>
<dbReference type="VEuPathDB" id="FungiDB:H257_15318"/>
<dbReference type="PANTHER" id="PTHR11772:SF46">
    <property type="entry name" value="ASPARAGINE SYNTHETASE DOMAIN-CONTAINING PROTEIN"/>
    <property type="match status" value="1"/>
</dbReference>
<dbReference type="GO" id="GO:0004066">
    <property type="term" value="F:asparagine synthase (glutamine-hydrolyzing) activity"/>
    <property type="evidence" value="ECO:0007669"/>
    <property type="project" value="InterPro"/>
</dbReference>
<evidence type="ECO:0000256" key="2">
    <source>
        <dbReference type="ARBA" id="ARBA00022840"/>
    </source>
</evidence>
<evidence type="ECO:0000256" key="1">
    <source>
        <dbReference type="ARBA" id="ARBA00022741"/>
    </source>
</evidence>
<dbReference type="SUPFAM" id="SSF52402">
    <property type="entry name" value="Adenine nucleotide alpha hydrolases-like"/>
    <property type="match status" value="1"/>
</dbReference>
<dbReference type="InterPro" id="IPR050795">
    <property type="entry name" value="Asn_Synthetase"/>
</dbReference>
<dbReference type="CDD" id="cd01991">
    <property type="entry name" value="Asn_synthase_B_C"/>
    <property type="match status" value="1"/>
</dbReference>
<keyword evidence="2" id="KW-0067">ATP-binding</keyword>